<dbReference type="STRING" id="37001.A0A1A9WW73"/>
<dbReference type="SUPFAM" id="SSF46689">
    <property type="entry name" value="Homeodomain-like"/>
    <property type="match status" value="1"/>
</dbReference>
<reference evidence="3" key="2">
    <citation type="submission" date="2020-05" db="UniProtKB">
        <authorList>
            <consortium name="EnsemblMetazoa"/>
        </authorList>
    </citation>
    <scope>IDENTIFICATION</scope>
    <source>
        <strain evidence="3">IAEA</strain>
    </source>
</reference>
<dbReference type="Pfam" id="PF08765">
    <property type="entry name" value="Mor"/>
    <property type="match status" value="1"/>
</dbReference>
<dbReference type="GO" id="GO:0005634">
    <property type="term" value="C:nucleus"/>
    <property type="evidence" value="ECO:0007669"/>
    <property type="project" value="UniProtKB-SubCell"/>
</dbReference>
<organism evidence="3 4">
    <name type="scientific">Glossina brevipalpis</name>
    <dbReference type="NCBI Taxonomy" id="37001"/>
    <lineage>
        <taxon>Eukaryota</taxon>
        <taxon>Metazoa</taxon>
        <taxon>Ecdysozoa</taxon>
        <taxon>Arthropoda</taxon>
        <taxon>Hexapoda</taxon>
        <taxon>Insecta</taxon>
        <taxon>Pterygota</taxon>
        <taxon>Neoptera</taxon>
        <taxon>Endopterygota</taxon>
        <taxon>Diptera</taxon>
        <taxon>Brachycera</taxon>
        <taxon>Muscomorpha</taxon>
        <taxon>Hippoboscoidea</taxon>
        <taxon>Glossinidae</taxon>
        <taxon>Glossina</taxon>
    </lineage>
</organism>
<protein>
    <recommendedName>
        <fullName evidence="2">Mor transcription activator domain-containing protein</fullName>
    </recommendedName>
</protein>
<reference evidence="4" key="1">
    <citation type="submission" date="2014-03" db="EMBL/GenBank/DDBJ databases">
        <authorList>
            <person name="Aksoy S."/>
            <person name="Warren W."/>
            <person name="Wilson R.K."/>
        </authorList>
    </citation>
    <scope>NUCLEOTIDE SEQUENCE [LARGE SCALE GENOMIC DNA]</scope>
    <source>
        <strain evidence="4">IAEA</strain>
    </source>
</reference>
<evidence type="ECO:0000256" key="1">
    <source>
        <dbReference type="ARBA" id="ARBA00004123"/>
    </source>
</evidence>
<dbReference type="Proteomes" id="UP000091820">
    <property type="component" value="Unassembled WGS sequence"/>
</dbReference>
<dbReference type="InterPro" id="IPR009057">
    <property type="entry name" value="Homeodomain-like_sf"/>
</dbReference>
<dbReference type="PANTHER" id="PTHR37812">
    <property type="entry name" value="MU-LIKE PROPHAGE FLUMU PROTEIN C"/>
    <property type="match status" value="1"/>
</dbReference>
<sequence length="171" mass="19034">MQALWQAMAQEGIVRDASAAALAHFPAGQPGYRETQAVAEARGKGNIMLENTFRSKGPELLVELAEHTAQTVRQIIDVDPAVASQIGDAVASQMMAVWGGQNVYFPMGLIWKVSQRDREIFADFNGHNHHALARKYKVSLQWIYSVVKRVKKEELARIQGNLFEDEDKQAG</sequence>
<evidence type="ECO:0000259" key="2">
    <source>
        <dbReference type="Pfam" id="PF08765"/>
    </source>
</evidence>
<dbReference type="PANTHER" id="PTHR37812:SF1">
    <property type="entry name" value="MU-LIKE PROPHAGE FLUMU PROTEIN C"/>
    <property type="match status" value="1"/>
</dbReference>
<dbReference type="AlphaFoldDB" id="A0A1A9WW73"/>
<name>A0A1A9WW73_9MUSC</name>
<evidence type="ECO:0000313" key="4">
    <source>
        <dbReference type="Proteomes" id="UP000091820"/>
    </source>
</evidence>
<accession>A0A1A9WW73</accession>
<dbReference type="VEuPathDB" id="VectorBase:GBRI034713"/>
<feature type="domain" description="Mor transcription activator" evidence="2">
    <location>
        <begin position="55"/>
        <end position="162"/>
    </location>
</feature>
<dbReference type="EnsemblMetazoa" id="GBRI034713-RA">
    <property type="protein sequence ID" value="GBRI034713-PA"/>
    <property type="gene ID" value="GBRI034713"/>
</dbReference>
<keyword evidence="4" id="KW-1185">Reference proteome</keyword>
<dbReference type="InterPro" id="IPR014875">
    <property type="entry name" value="Mor_transcription_activator"/>
</dbReference>
<evidence type="ECO:0000313" key="3">
    <source>
        <dbReference type="EnsemblMetazoa" id="GBRI034713-PA"/>
    </source>
</evidence>
<proteinExistence type="predicted"/>
<dbReference type="InterPro" id="IPR052411">
    <property type="entry name" value="c-mor_Regulatory_Protein"/>
</dbReference>
<comment type="subcellular location">
    <subcellularLocation>
        <location evidence="1">Nucleus</location>
    </subcellularLocation>
</comment>
<dbReference type="Gene3D" id="1.10.10.60">
    <property type="entry name" value="Homeodomain-like"/>
    <property type="match status" value="1"/>
</dbReference>